<reference evidence="3 4" key="1">
    <citation type="submission" date="2018-08" db="EMBL/GenBank/DDBJ databases">
        <title>Comparative analysis of Burkholderia isolates from Puerto Rico.</title>
        <authorList>
            <person name="Hall C."/>
            <person name="Sahl J."/>
            <person name="Wagner D."/>
        </authorList>
    </citation>
    <scope>NUCLEOTIDE SEQUENCE [LARGE SCALE GENOMIC DNA]</scope>
    <source>
        <strain evidence="3 4">Bp9001</strain>
    </source>
</reference>
<comment type="caution">
    <text evidence="3">The sequence shown here is derived from an EMBL/GenBank/DDBJ whole genome shotgun (WGS) entry which is preliminary data.</text>
</comment>
<dbReference type="EMBL" id="QTQX01000013">
    <property type="protein sequence ID" value="RQT26063.1"/>
    <property type="molecule type" value="Genomic_DNA"/>
</dbReference>
<gene>
    <name evidence="3" type="ORF">DF037_20455</name>
</gene>
<protein>
    <submittedName>
        <fullName evidence="3">Phage tail protein</fullName>
    </submittedName>
</protein>
<name>A0A3N8S5D0_9BURK</name>
<dbReference type="Pfam" id="PF21446">
    <property type="entry name" value="Gp34_trimer"/>
    <property type="match status" value="2"/>
</dbReference>
<feature type="domain" description="Long-tail fiber proximal subunit trimerization" evidence="2">
    <location>
        <begin position="745"/>
        <end position="807"/>
    </location>
</feature>
<evidence type="ECO:0000256" key="1">
    <source>
        <dbReference type="SAM" id="MobiDB-lite"/>
    </source>
</evidence>
<evidence type="ECO:0000313" key="3">
    <source>
        <dbReference type="EMBL" id="RQT26063.1"/>
    </source>
</evidence>
<proteinExistence type="predicted"/>
<dbReference type="AlphaFoldDB" id="A0A3N8S5D0"/>
<dbReference type="Gene3D" id="6.20.70.20">
    <property type="match status" value="1"/>
</dbReference>
<dbReference type="InterPro" id="IPR048390">
    <property type="entry name" value="Gp34_trimer"/>
</dbReference>
<accession>A0A3N8S5D0</accession>
<evidence type="ECO:0000259" key="2">
    <source>
        <dbReference type="Pfam" id="PF21446"/>
    </source>
</evidence>
<evidence type="ECO:0000313" key="4">
    <source>
        <dbReference type="Proteomes" id="UP000269271"/>
    </source>
</evidence>
<feature type="region of interest" description="Disordered" evidence="1">
    <location>
        <begin position="1"/>
        <end position="20"/>
    </location>
</feature>
<organism evidence="3 4">
    <name type="scientific">Burkholderia contaminans</name>
    <dbReference type="NCBI Taxonomy" id="488447"/>
    <lineage>
        <taxon>Bacteria</taxon>
        <taxon>Pseudomonadati</taxon>
        <taxon>Pseudomonadota</taxon>
        <taxon>Betaproteobacteria</taxon>
        <taxon>Burkholderiales</taxon>
        <taxon>Burkholderiaceae</taxon>
        <taxon>Burkholderia</taxon>
        <taxon>Burkholderia cepacia complex</taxon>
    </lineage>
</organism>
<dbReference type="Proteomes" id="UP000269271">
    <property type="component" value="Unassembled WGS sequence"/>
</dbReference>
<feature type="domain" description="Long-tail fiber proximal subunit trimerization" evidence="2">
    <location>
        <begin position="256"/>
        <end position="323"/>
    </location>
</feature>
<sequence length="1144" mass="118039">MNALYLGKQSADPTKDNNGNPLVVGCEYFNTATNQMRVYTSTGWQDQDATAETMAANATASASQAAGSATAADNSAAAAANSASSASSSKAAAATSATNAANSASAAAASQSSAATSATNAANSATAAANSAAQAQTAVSGYAKLDGSSPFTGPVSVNSAPTATSAQLSVKGASGANGVEGKMRFWGTFGGTNTDTGSRLIASVRAGFDGGAWGKEYLDFLVNNSANDSQSDANQARAMRLTFGGRVLVGDTSDDGYSGLQVAGSGTFGGGVTSSGLDRGGANFRLMNGKDVLLRNDGSNFYFLLSNGSGTGASWNNYRPLTINVATGVVSIDDTGVGTYVGGQLNVKGMLNLSNGPAEGRAIFGPSGGYYFGSATQAGFYLPSSGAMFAFDFAKKNLVIGSGSEVWHAGNLSSPAQTTGITMSGQFLAAEGSVGTPGIAFANDGAPDTGFFHVADGVFAVTNNSRETMRFLAADGTYQNNRVLIGTTVDDGNMLQVGGNAVTRGLHRFGSGATTAWVNSDATWGYFRSNGNVSVGSEGATGSLQLLAGKAEAARLYPGGRMTIGGIADDGTTSLQSKGAIKAIGSVGAFVATNGGGDKQTSIILRREAAPTDQKQWEVLHGGDGAFTIRAVNDAYSQAQDAFYISRGTGIAAGNMGLMPNGGRVLVGTTTDDGTNLLQVAGTGMFSNAVSAYSSTNDTQVTLSTSNYSGGATLEAFNKANTSKKNIALAPWGGRVLVGSAADDATSLLQVGGKARFTGDVRTSDSNGFRVVYGNYGAFLRNDGSDVYLLQTASGDQSGLWNSYRPFAWNLSSGYVSIDSTGSGASFGGNVGVSGTLTVSKDARVATTGGNLMVGGLSYASGTNATIAPDGNVWGTQWGSQWLRTFLDTTFVHKTGDTLTSDLRVRAPNNSTAAGAVFARPDNTALAWLHGSMSSGGAYGYSSWATMNPDGSWRANVITVNGTDNSATIMNLRANGVTYLSDRITLDRAGWQADIGLHNNRQGQDSWTYLRARDGGGLEVINSAYNGVPWNVSNDGQTWQNGNLHVGGSTLQTDGNLWQGYRSRWLSDDMGKLDDAWNKANDAQVNRADRGAQCQIVALEEVGPYDMTQGTQFWIRRDNPWVMNGIGFAGGNRCWVRFAWLRNN</sequence>